<protein>
    <submittedName>
        <fullName evidence="3">Uncharacterized protein</fullName>
    </submittedName>
</protein>
<proteinExistence type="predicted"/>
<feature type="signal peptide" evidence="2">
    <location>
        <begin position="1"/>
        <end position="24"/>
    </location>
</feature>
<feature type="coiled-coil region" evidence="1">
    <location>
        <begin position="42"/>
        <end position="95"/>
    </location>
</feature>
<keyword evidence="4" id="KW-1185">Reference proteome</keyword>
<feature type="chain" id="PRO_5013695033" evidence="2">
    <location>
        <begin position="25"/>
        <end position="151"/>
    </location>
</feature>
<evidence type="ECO:0000313" key="4">
    <source>
        <dbReference type="Proteomes" id="UP000230423"/>
    </source>
</evidence>
<dbReference type="AlphaFoldDB" id="A0A2G9V500"/>
<evidence type="ECO:0000313" key="3">
    <source>
        <dbReference type="EMBL" id="PIO77581.1"/>
    </source>
</evidence>
<organism evidence="3 4">
    <name type="scientific">Teladorsagia circumcincta</name>
    <name type="common">Brown stomach worm</name>
    <name type="synonym">Ostertagia circumcincta</name>
    <dbReference type="NCBI Taxonomy" id="45464"/>
    <lineage>
        <taxon>Eukaryota</taxon>
        <taxon>Metazoa</taxon>
        <taxon>Ecdysozoa</taxon>
        <taxon>Nematoda</taxon>
        <taxon>Chromadorea</taxon>
        <taxon>Rhabditida</taxon>
        <taxon>Rhabditina</taxon>
        <taxon>Rhabditomorpha</taxon>
        <taxon>Strongyloidea</taxon>
        <taxon>Trichostrongylidae</taxon>
        <taxon>Teladorsagia</taxon>
    </lineage>
</organism>
<keyword evidence="1" id="KW-0175">Coiled coil</keyword>
<dbReference type="Proteomes" id="UP000230423">
    <property type="component" value="Unassembled WGS sequence"/>
</dbReference>
<gene>
    <name evidence="3" type="ORF">TELCIR_00288</name>
</gene>
<evidence type="ECO:0000256" key="2">
    <source>
        <dbReference type="SAM" id="SignalP"/>
    </source>
</evidence>
<dbReference type="EMBL" id="KZ344992">
    <property type="protein sequence ID" value="PIO77581.1"/>
    <property type="molecule type" value="Genomic_DNA"/>
</dbReference>
<name>A0A2G9V500_TELCI</name>
<sequence length="151" mass="17389">MFQMRHITPLLFFAILLATTLAQADDATSIIQSVLNVDRALEEEIKSDLAEARDKKGQLKNQISDYVKNTAQQLKDALSGKLDKLREIEEAYKAQEYTDKKQAMEEWKNLVHGINQTKAAWEVAKETKIQEEKQVKTYELLKWCFVRNVSG</sequence>
<evidence type="ECO:0000256" key="1">
    <source>
        <dbReference type="SAM" id="Coils"/>
    </source>
</evidence>
<dbReference type="OrthoDB" id="5845079at2759"/>
<keyword evidence="2" id="KW-0732">Signal</keyword>
<accession>A0A2G9V500</accession>
<reference evidence="3 4" key="1">
    <citation type="submission" date="2015-09" db="EMBL/GenBank/DDBJ databases">
        <title>Draft genome of the parasitic nematode Teladorsagia circumcincta isolate WARC Sus (inbred).</title>
        <authorList>
            <person name="Mitreva M."/>
        </authorList>
    </citation>
    <scope>NUCLEOTIDE SEQUENCE [LARGE SCALE GENOMIC DNA]</scope>
    <source>
        <strain evidence="3 4">S</strain>
    </source>
</reference>